<organism evidence="3 4">
    <name type="scientific">Sphingopyxis macrogoltabida</name>
    <name type="common">Sphingomonas macrogoltabidus</name>
    <dbReference type="NCBI Taxonomy" id="33050"/>
    <lineage>
        <taxon>Bacteria</taxon>
        <taxon>Pseudomonadati</taxon>
        <taxon>Pseudomonadota</taxon>
        <taxon>Alphaproteobacteria</taxon>
        <taxon>Sphingomonadales</taxon>
        <taxon>Sphingomonadaceae</taxon>
        <taxon>Sphingopyxis</taxon>
    </lineage>
</organism>
<proteinExistence type="predicted"/>
<dbReference type="Proteomes" id="UP000248597">
    <property type="component" value="Unassembled WGS sequence"/>
</dbReference>
<evidence type="ECO:0000313" key="3">
    <source>
        <dbReference type="EMBL" id="PZQ20625.1"/>
    </source>
</evidence>
<reference evidence="3 4" key="1">
    <citation type="submission" date="2017-08" db="EMBL/GenBank/DDBJ databases">
        <title>Infants hospitalized years apart are colonized by the same room-sourced microbial strains.</title>
        <authorList>
            <person name="Brooks B."/>
            <person name="Olm M.R."/>
            <person name="Firek B.A."/>
            <person name="Baker R."/>
            <person name="Thomas B.C."/>
            <person name="Morowitz M.J."/>
            <person name="Banfield J.F."/>
        </authorList>
    </citation>
    <scope>NUCLEOTIDE SEQUENCE [LARGE SCALE GENOMIC DNA]</scope>
    <source>
        <strain evidence="3">S2_005_003_R2_47</strain>
    </source>
</reference>
<keyword evidence="1" id="KW-0732">Signal</keyword>
<dbReference type="AlphaFoldDB" id="A0A2W5L162"/>
<dbReference type="EMBL" id="QFPJ01000052">
    <property type="protein sequence ID" value="PZQ20625.1"/>
    <property type="molecule type" value="Genomic_DNA"/>
</dbReference>
<name>A0A2W5L162_SPHMC</name>
<feature type="chain" id="PRO_5015924591" description="CHAT domain-containing protein" evidence="1">
    <location>
        <begin position="23"/>
        <end position="1149"/>
    </location>
</feature>
<feature type="domain" description="CHAT" evidence="2">
    <location>
        <begin position="800"/>
        <end position="1146"/>
    </location>
</feature>
<protein>
    <recommendedName>
        <fullName evidence="2">CHAT domain-containing protein</fullName>
    </recommendedName>
</protein>
<dbReference type="InterPro" id="IPR011990">
    <property type="entry name" value="TPR-like_helical_dom_sf"/>
</dbReference>
<sequence length="1149" mass="123485">MTGWIRTLLGLAALALALPATAQPPLANTPAIAAKRDQLMKAPFEQRPVIGAELLKLLAAQYGEESQPYVDALQLHASDLGMARQSAEAQRVLERVIALLTKMHGADAFPVGRAQQNYALMLRLNGFPERAIEPARRHIAILTEEAYGCGRVTRHDYGRMVAGCIQDEKDLGDALFLFGDMMIDLKRADEANALFRDTIARFEPRWAGCETDQWGTKCDRAARNRRDVMADYARFLTRAGREPAARAIYADNARARVEALPGCADDACRADLWLLGDFRAWLDAETRADAKGGHDLGFRWLPVFAAEPAYARGAAADADYFDRQYRSELDELLAGFTTGALAAGERDRLLALLTPLGKADLVGDQDRTETLTARLADLDTAFDQAAYGDHAARAAILRDKAEVLRQIHGDKEADYLSAMRAVAWEIDDGDDDAATDAAYRDAYAAYRHARGDANALSWSMASSYADWLVRRDRRADAAALVRTLLADPGNDMTGFYADPLRASTMASGLSALSDPHGDLNELHADLAEWILRDGGDAGEALRHARHAATGKRAYRRAFGFAKTDEAGYAQATDDDSFFNRYNRRYAGFQTLFADALWAAGQRDPAATADVFLALQEAQMGTTSQAVAKAAADRALARAGVSDLLAQRRGIDAAIDRLMAEGMAIAHADETERQRLIRVNLGEQQRLAFQRDEIDRRIRAGAPGYFELIRPAALDVAAAQALLGPDEALLMIVPSEFGTHSLALTRTAIAWHRSDLTAAALAAPVRRLLWDVGASLDFTEEEDARWSAEGEGDFPFDRATAWGLYDQLVRPLEDVLAGKRHLFTASGGALSSLPLGILVTAPPQGVDGDPAALRATPWLADRHALLQLPSLQSLQLLRAVADRNAARSGTAMVGFGDPVLEGAAQTRGGIGGRHRGTRSAAGLEIADGLRPAGDGPPLADPDALRKLARLPGTESELKAMQALLGAGNSRLYLADAATETNVKRGKLSGLSVLFLATHGLVAGEVGGIAEPGLVFTPPRSATVADDGLLTASEVAALDLGARWVILSACNTASGDGSAGAPGLSGLARSFFFAGAESLLASHWPVRDDVAAVMTVRLFELMQANPGLSRAEALQRAAREIRQDPRSDAFLNSWAHPSAWAPFSLIGDGID</sequence>
<dbReference type="Gene3D" id="1.25.40.10">
    <property type="entry name" value="Tetratricopeptide repeat domain"/>
    <property type="match status" value="1"/>
</dbReference>
<accession>A0A2W5L162</accession>
<evidence type="ECO:0000259" key="2">
    <source>
        <dbReference type="Pfam" id="PF12770"/>
    </source>
</evidence>
<dbReference type="Pfam" id="PF12770">
    <property type="entry name" value="CHAT"/>
    <property type="match status" value="1"/>
</dbReference>
<evidence type="ECO:0000256" key="1">
    <source>
        <dbReference type="SAM" id="SignalP"/>
    </source>
</evidence>
<comment type="caution">
    <text evidence="3">The sequence shown here is derived from an EMBL/GenBank/DDBJ whole genome shotgun (WGS) entry which is preliminary data.</text>
</comment>
<feature type="signal peptide" evidence="1">
    <location>
        <begin position="1"/>
        <end position="22"/>
    </location>
</feature>
<gene>
    <name evidence="3" type="ORF">DI569_14895</name>
</gene>
<dbReference type="InterPro" id="IPR024983">
    <property type="entry name" value="CHAT_dom"/>
</dbReference>
<evidence type="ECO:0000313" key="4">
    <source>
        <dbReference type="Proteomes" id="UP000248597"/>
    </source>
</evidence>